<keyword evidence="7" id="KW-0378">Hydrolase</keyword>
<dbReference type="AlphaFoldDB" id="A0A7X8SNR9"/>
<comment type="similarity">
    <text evidence="2">Belongs to the ANKZF1/VMS1 family.</text>
</comment>
<accession>A0A7X8SNR9</accession>
<keyword evidence="6" id="KW-0255">Endonuclease</keyword>
<keyword evidence="5" id="KW-0677">Repeat</keyword>
<dbReference type="InterPro" id="IPR042226">
    <property type="entry name" value="eFR1_2_sf"/>
</dbReference>
<protein>
    <recommendedName>
        <fullName evidence="10">VLRF1 domain-containing protein</fullName>
    </recommendedName>
</protein>
<evidence type="ECO:0000256" key="9">
    <source>
        <dbReference type="ARBA" id="ARBA00023054"/>
    </source>
</evidence>
<keyword evidence="9" id="KW-0175">Coiled coil</keyword>
<dbReference type="PROSITE" id="PS52044">
    <property type="entry name" value="VLRF1"/>
    <property type="match status" value="1"/>
</dbReference>
<dbReference type="PANTHER" id="PTHR16036:SF2">
    <property type="entry name" value="TRNA ENDONUCLEASE ANKZF1"/>
    <property type="match status" value="1"/>
</dbReference>
<evidence type="ECO:0000256" key="8">
    <source>
        <dbReference type="ARBA" id="ARBA00023043"/>
    </source>
</evidence>
<evidence type="ECO:0000256" key="2">
    <source>
        <dbReference type="ARBA" id="ARBA00009262"/>
    </source>
</evidence>
<dbReference type="Proteomes" id="UP000585050">
    <property type="component" value="Unassembled WGS sequence"/>
</dbReference>
<evidence type="ECO:0000256" key="4">
    <source>
        <dbReference type="ARBA" id="ARBA00022722"/>
    </source>
</evidence>
<evidence type="ECO:0000313" key="11">
    <source>
        <dbReference type="EMBL" id="NLR93596.1"/>
    </source>
</evidence>
<organism evidence="11 12">
    <name type="scientific">Flammeovirga agarivorans</name>
    <dbReference type="NCBI Taxonomy" id="2726742"/>
    <lineage>
        <taxon>Bacteria</taxon>
        <taxon>Pseudomonadati</taxon>
        <taxon>Bacteroidota</taxon>
        <taxon>Cytophagia</taxon>
        <taxon>Cytophagales</taxon>
        <taxon>Flammeovirgaceae</taxon>
        <taxon>Flammeovirga</taxon>
    </lineage>
</organism>
<dbReference type="InterPro" id="IPR041175">
    <property type="entry name" value="VLRF1/Vms1"/>
</dbReference>
<evidence type="ECO:0000256" key="5">
    <source>
        <dbReference type="ARBA" id="ARBA00022737"/>
    </source>
</evidence>
<proteinExistence type="inferred from homology"/>
<dbReference type="Pfam" id="PF18826">
    <property type="entry name" value="bVLRF1"/>
    <property type="match status" value="1"/>
</dbReference>
<comment type="subcellular location">
    <subcellularLocation>
        <location evidence="1">Cytoplasm</location>
    </subcellularLocation>
</comment>
<dbReference type="RefSeq" id="WP_168884311.1">
    <property type="nucleotide sequence ID" value="NZ_JABAIL010000007.1"/>
</dbReference>
<feature type="domain" description="VLRF1" evidence="10">
    <location>
        <begin position="57"/>
        <end position="197"/>
    </location>
</feature>
<reference evidence="11 12" key="1">
    <citation type="submission" date="2020-04" db="EMBL/GenBank/DDBJ databases">
        <title>Flammeovirga sp. SR4, a novel species isolated from seawater.</title>
        <authorList>
            <person name="Wang X."/>
        </authorList>
    </citation>
    <scope>NUCLEOTIDE SEQUENCE [LARGE SCALE GENOMIC DNA]</scope>
    <source>
        <strain evidence="11 12">SR4</strain>
    </source>
</reference>
<comment type="caution">
    <text evidence="11">The sequence shown here is derived from an EMBL/GenBank/DDBJ whole genome shotgun (WGS) entry which is preliminary data.</text>
</comment>
<dbReference type="GO" id="GO:0004519">
    <property type="term" value="F:endonuclease activity"/>
    <property type="evidence" value="ECO:0007669"/>
    <property type="project" value="UniProtKB-KW"/>
</dbReference>
<evidence type="ECO:0000259" key="10">
    <source>
        <dbReference type="PROSITE" id="PS52044"/>
    </source>
</evidence>
<keyword evidence="8" id="KW-0040">ANK repeat</keyword>
<keyword evidence="3" id="KW-0963">Cytoplasm</keyword>
<dbReference type="GO" id="GO:0036503">
    <property type="term" value="P:ERAD pathway"/>
    <property type="evidence" value="ECO:0007669"/>
    <property type="project" value="TreeGrafter"/>
</dbReference>
<dbReference type="Gene3D" id="3.30.420.60">
    <property type="entry name" value="eRF1 domain 2"/>
    <property type="match status" value="1"/>
</dbReference>
<dbReference type="PANTHER" id="PTHR16036">
    <property type="entry name" value="ANKYRIN REPEAT AND ZINC FINGER DOMAIN-CONTAINING PROTEIN 1"/>
    <property type="match status" value="1"/>
</dbReference>
<keyword evidence="12" id="KW-1185">Reference proteome</keyword>
<sequence>MISRTIPVKKLDVLSEKLQNFESHYNKDSHTIEYLENSEIQYSLRLPWQLNTQFEARDVVYVICIIQTESASVGLVKNDEIVLHKTFSTYAVRKKQGKSQIKYLKTRGKSKAGSRLRLANTINFFEHINERLTEYFKDNTVEKIAFSCSKILIPYLYSSKVACPFDKKDERIYKVPKHLSNANFEDLQMVHQLLSKGELIIKEDNKDEAEEMLQEVFAN</sequence>
<evidence type="ECO:0000313" key="12">
    <source>
        <dbReference type="Proteomes" id="UP000585050"/>
    </source>
</evidence>
<dbReference type="EMBL" id="JABAIL010000007">
    <property type="protein sequence ID" value="NLR93596.1"/>
    <property type="molecule type" value="Genomic_DNA"/>
</dbReference>
<dbReference type="GO" id="GO:0005737">
    <property type="term" value="C:cytoplasm"/>
    <property type="evidence" value="ECO:0007669"/>
    <property type="project" value="UniProtKB-SubCell"/>
</dbReference>
<gene>
    <name evidence="11" type="ORF">HGP29_20525</name>
</gene>
<name>A0A7X8SNR9_9BACT</name>
<evidence type="ECO:0000256" key="3">
    <source>
        <dbReference type="ARBA" id="ARBA00022490"/>
    </source>
</evidence>
<evidence type="ECO:0000256" key="6">
    <source>
        <dbReference type="ARBA" id="ARBA00022759"/>
    </source>
</evidence>
<dbReference type="InterPro" id="IPR047139">
    <property type="entry name" value="ANKZ1/VMS1"/>
</dbReference>
<evidence type="ECO:0000256" key="1">
    <source>
        <dbReference type="ARBA" id="ARBA00004496"/>
    </source>
</evidence>
<keyword evidence="4" id="KW-0540">Nuclease</keyword>
<evidence type="ECO:0000256" key="7">
    <source>
        <dbReference type="ARBA" id="ARBA00022801"/>
    </source>
</evidence>
<dbReference type="GO" id="GO:0016787">
    <property type="term" value="F:hydrolase activity"/>
    <property type="evidence" value="ECO:0007669"/>
    <property type="project" value="UniProtKB-KW"/>
</dbReference>